<evidence type="ECO:0000313" key="2">
    <source>
        <dbReference type="EMBL" id="MFC6198990.1"/>
    </source>
</evidence>
<keyword evidence="3" id="KW-1185">Reference proteome</keyword>
<dbReference type="EMBL" id="JBHSSW010000017">
    <property type="protein sequence ID" value="MFC6198990.1"/>
    <property type="molecule type" value="Genomic_DNA"/>
</dbReference>
<organism evidence="2 3">
    <name type="scientific">Ponticaulis profundi</name>
    <dbReference type="NCBI Taxonomy" id="2665222"/>
    <lineage>
        <taxon>Bacteria</taxon>
        <taxon>Pseudomonadati</taxon>
        <taxon>Pseudomonadota</taxon>
        <taxon>Alphaproteobacteria</taxon>
        <taxon>Hyphomonadales</taxon>
        <taxon>Hyphomonadaceae</taxon>
        <taxon>Ponticaulis</taxon>
    </lineage>
</organism>
<gene>
    <name evidence="2" type="ORF">ACFQDM_12925</name>
</gene>
<sequence length="55" mass="5895">MSDRMIRTLLSLFMGGVTGFLMGSLFGDKLQGILIGLILGAVFGLFVKGDQDKTD</sequence>
<accession>A0ABW1SBQ8</accession>
<keyword evidence="1" id="KW-1133">Transmembrane helix</keyword>
<dbReference type="Proteomes" id="UP001596303">
    <property type="component" value="Unassembled WGS sequence"/>
</dbReference>
<feature type="transmembrane region" description="Helical" evidence="1">
    <location>
        <begin position="9"/>
        <end position="26"/>
    </location>
</feature>
<feature type="transmembrane region" description="Helical" evidence="1">
    <location>
        <begin position="32"/>
        <end position="49"/>
    </location>
</feature>
<evidence type="ECO:0000313" key="3">
    <source>
        <dbReference type="Proteomes" id="UP001596303"/>
    </source>
</evidence>
<keyword evidence="1" id="KW-0472">Membrane</keyword>
<protein>
    <recommendedName>
        <fullName evidence="4">Glycine zipper domain-containing protein</fullName>
    </recommendedName>
</protein>
<proteinExistence type="predicted"/>
<evidence type="ECO:0000256" key="1">
    <source>
        <dbReference type="SAM" id="Phobius"/>
    </source>
</evidence>
<dbReference type="RefSeq" id="WP_377379681.1">
    <property type="nucleotide sequence ID" value="NZ_JBHSSW010000017.1"/>
</dbReference>
<evidence type="ECO:0008006" key="4">
    <source>
        <dbReference type="Google" id="ProtNLM"/>
    </source>
</evidence>
<reference evidence="3" key="1">
    <citation type="journal article" date="2019" name="Int. J. Syst. Evol. Microbiol.">
        <title>The Global Catalogue of Microorganisms (GCM) 10K type strain sequencing project: providing services to taxonomists for standard genome sequencing and annotation.</title>
        <authorList>
            <consortium name="The Broad Institute Genomics Platform"/>
            <consortium name="The Broad Institute Genome Sequencing Center for Infectious Disease"/>
            <person name="Wu L."/>
            <person name="Ma J."/>
        </authorList>
    </citation>
    <scope>NUCLEOTIDE SEQUENCE [LARGE SCALE GENOMIC DNA]</scope>
    <source>
        <strain evidence="3">CGMCC-1.15741</strain>
    </source>
</reference>
<keyword evidence="1" id="KW-0812">Transmembrane</keyword>
<comment type="caution">
    <text evidence="2">The sequence shown here is derived from an EMBL/GenBank/DDBJ whole genome shotgun (WGS) entry which is preliminary data.</text>
</comment>
<name>A0ABW1SBQ8_9PROT</name>